<feature type="transmembrane region" description="Helical" evidence="6">
    <location>
        <begin position="331"/>
        <end position="350"/>
    </location>
</feature>
<evidence type="ECO:0000256" key="6">
    <source>
        <dbReference type="SAM" id="Phobius"/>
    </source>
</evidence>
<name>A0ABP7DN97_9GAMM</name>
<feature type="transmembrane region" description="Helical" evidence="6">
    <location>
        <begin position="113"/>
        <end position="136"/>
    </location>
</feature>
<feature type="transmembrane region" description="Helical" evidence="6">
    <location>
        <begin position="298"/>
        <end position="319"/>
    </location>
</feature>
<proteinExistence type="predicted"/>
<dbReference type="InterPro" id="IPR050833">
    <property type="entry name" value="Poly_Biosynth_Transport"/>
</dbReference>
<feature type="transmembrane region" description="Helical" evidence="6">
    <location>
        <begin position="41"/>
        <end position="58"/>
    </location>
</feature>
<feature type="transmembrane region" description="Helical" evidence="6">
    <location>
        <begin position="362"/>
        <end position="382"/>
    </location>
</feature>
<keyword evidence="4 6" id="KW-1133">Transmembrane helix</keyword>
<feature type="transmembrane region" description="Helical" evidence="6">
    <location>
        <begin position="388"/>
        <end position="408"/>
    </location>
</feature>
<dbReference type="EMBL" id="BAABDS010000015">
    <property type="protein sequence ID" value="GAA3706771.1"/>
    <property type="molecule type" value="Genomic_DNA"/>
</dbReference>
<evidence type="ECO:0000256" key="2">
    <source>
        <dbReference type="ARBA" id="ARBA00022475"/>
    </source>
</evidence>
<sequence length="416" mass="47065">MKAKSEFSRNVLTLMTGTAVAQAIPIAISPILTRIYSPEDFGVLGLFVAITAVFASIANGRYELAIMLPRKDSEAINLVVLGFAICTTISMILLLVVVFSNEKIKESLGNESIGFWLYFVPLSVFLSGCFNVLNYYNVRRKHYKDLRNAAIAKSFVTASVQLSVGFFKSGAAGLIGGQIFSQLVANTRLIKNIGKDDLSRSLCKRKVIVLAKRYRDFPKFTLWAGLANTLSQNINNVLISSYYGLSTLGHYSFTERMLGMPASLIGNAVGQVFFQQASKEYQQTGRAYNSFISATKKLVIISLPVYFVLYFFVEDLFHYVFGPDWRVAGTYAKIMIPFFMIKFVVSPLTVMNQINKKNKLGMLWQFGLLFLYVFVIYFSQLQEYTIENFLHVLVVVLSLYYLFFYFLIYSHARRNS</sequence>
<gene>
    <name evidence="7" type="ORF">GCM10022421_12340</name>
</gene>
<keyword evidence="2" id="KW-1003">Cell membrane</keyword>
<dbReference type="Pfam" id="PF13440">
    <property type="entry name" value="Polysacc_synt_3"/>
    <property type="match status" value="1"/>
</dbReference>
<evidence type="ECO:0000313" key="8">
    <source>
        <dbReference type="Proteomes" id="UP001501479"/>
    </source>
</evidence>
<evidence type="ECO:0000256" key="3">
    <source>
        <dbReference type="ARBA" id="ARBA00022692"/>
    </source>
</evidence>
<feature type="transmembrane region" description="Helical" evidence="6">
    <location>
        <begin position="78"/>
        <end position="101"/>
    </location>
</feature>
<organism evidence="7 8">
    <name type="scientific">Oceanisphaera sediminis</name>
    <dbReference type="NCBI Taxonomy" id="981381"/>
    <lineage>
        <taxon>Bacteria</taxon>
        <taxon>Pseudomonadati</taxon>
        <taxon>Pseudomonadota</taxon>
        <taxon>Gammaproteobacteria</taxon>
        <taxon>Aeromonadales</taxon>
        <taxon>Aeromonadaceae</taxon>
        <taxon>Oceanisphaera</taxon>
    </lineage>
</organism>
<evidence type="ECO:0000256" key="4">
    <source>
        <dbReference type="ARBA" id="ARBA00022989"/>
    </source>
</evidence>
<evidence type="ECO:0000256" key="1">
    <source>
        <dbReference type="ARBA" id="ARBA00004651"/>
    </source>
</evidence>
<dbReference type="RefSeq" id="WP_344963414.1">
    <property type="nucleotide sequence ID" value="NZ_BAABDS010000015.1"/>
</dbReference>
<keyword evidence="5 6" id="KW-0472">Membrane</keyword>
<dbReference type="PANTHER" id="PTHR30250">
    <property type="entry name" value="PST FAMILY PREDICTED COLANIC ACID TRANSPORTER"/>
    <property type="match status" value="1"/>
</dbReference>
<accession>A0ABP7DN97</accession>
<comment type="caution">
    <text evidence="7">The sequence shown here is derived from an EMBL/GenBank/DDBJ whole genome shotgun (WGS) entry which is preliminary data.</text>
</comment>
<reference evidence="8" key="1">
    <citation type="journal article" date="2019" name="Int. J. Syst. Evol. Microbiol.">
        <title>The Global Catalogue of Microorganisms (GCM) 10K type strain sequencing project: providing services to taxonomists for standard genome sequencing and annotation.</title>
        <authorList>
            <consortium name="The Broad Institute Genomics Platform"/>
            <consortium name="The Broad Institute Genome Sequencing Center for Infectious Disease"/>
            <person name="Wu L."/>
            <person name="Ma J."/>
        </authorList>
    </citation>
    <scope>NUCLEOTIDE SEQUENCE [LARGE SCALE GENOMIC DNA]</scope>
    <source>
        <strain evidence="8">JCM 17329</strain>
    </source>
</reference>
<feature type="transmembrane region" description="Helical" evidence="6">
    <location>
        <begin position="12"/>
        <end position="35"/>
    </location>
</feature>
<keyword evidence="8" id="KW-1185">Reference proteome</keyword>
<keyword evidence="3 6" id="KW-0812">Transmembrane</keyword>
<dbReference type="Proteomes" id="UP001501479">
    <property type="component" value="Unassembled WGS sequence"/>
</dbReference>
<dbReference type="PANTHER" id="PTHR30250:SF28">
    <property type="entry name" value="POLYSACCHARIDE BIOSYNTHESIS PROTEIN"/>
    <property type="match status" value="1"/>
</dbReference>
<comment type="subcellular location">
    <subcellularLocation>
        <location evidence="1">Cell membrane</location>
        <topology evidence="1">Multi-pass membrane protein</topology>
    </subcellularLocation>
</comment>
<protein>
    <submittedName>
        <fullName evidence="7">Lipopolysaccharide biosynthesis protein</fullName>
    </submittedName>
</protein>
<evidence type="ECO:0000313" key="7">
    <source>
        <dbReference type="EMBL" id="GAA3706771.1"/>
    </source>
</evidence>
<evidence type="ECO:0000256" key="5">
    <source>
        <dbReference type="ARBA" id="ARBA00023136"/>
    </source>
</evidence>